<feature type="domain" description="AMP-binding enzyme C-terminal" evidence="2">
    <location>
        <begin position="473"/>
        <end position="555"/>
    </location>
</feature>
<dbReference type="InterPro" id="IPR042099">
    <property type="entry name" value="ANL_N_sf"/>
</dbReference>
<reference evidence="3 4" key="1">
    <citation type="submission" date="2024-07" db="EMBL/GenBank/DDBJ databases">
        <title>Section-level genome sequencing and comparative genomics of Aspergillus sections Usti and Cavernicolus.</title>
        <authorList>
            <consortium name="Lawrence Berkeley National Laboratory"/>
            <person name="Nybo J.L."/>
            <person name="Vesth T.C."/>
            <person name="Theobald S."/>
            <person name="Frisvad J.C."/>
            <person name="Larsen T.O."/>
            <person name="Kjaerboelling I."/>
            <person name="Rothschild-Mancinelli K."/>
            <person name="Lyhne E.K."/>
            <person name="Kogle M.E."/>
            <person name="Barry K."/>
            <person name="Clum A."/>
            <person name="Na H."/>
            <person name="Ledsgaard L."/>
            <person name="Lin J."/>
            <person name="Lipzen A."/>
            <person name="Kuo A."/>
            <person name="Riley R."/>
            <person name="Mondo S."/>
            <person name="LaButti K."/>
            <person name="Haridas S."/>
            <person name="Pangalinan J."/>
            <person name="Salamov A.A."/>
            <person name="Simmons B.A."/>
            <person name="Magnuson J.K."/>
            <person name="Chen J."/>
            <person name="Drula E."/>
            <person name="Henrissat B."/>
            <person name="Wiebenga A."/>
            <person name="Lubbers R.J."/>
            <person name="Gomes A.C."/>
            <person name="Macurrencykelacurrency M.R."/>
            <person name="Stajich J."/>
            <person name="Grigoriev I.V."/>
            <person name="Mortensen U.H."/>
            <person name="De vries R.P."/>
            <person name="Baker S.E."/>
            <person name="Andersen M.R."/>
        </authorList>
    </citation>
    <scope>NUCLEOTIDE SEQUENCE [LARGE SCALE GENOMIC DNA]</scope>
    <source>
        <strain evidence="3 4">CBS 756.74</strain>
    </source>
</reference>
<dbReference type="Gene3D" id="3.40.50.12780">
    <property type="entry name" value="N-terminal domain of ligase-like"/>
    <property type="match status" value="1"/>
</dbReference>
<proteinExistence type="predicted"/>
<sequence length="579" mass="63337">MASQNEIGTQLPLAFVQGPSEPELWQKKLGDLIDEQEHRFGDRDALLVPWQSAKLSYRQLAERSRLLARALLGLGLQHGDCVGIMAGNCYQYIEVFLGGARIGCPVVVLNTTYTPDELRNAVRQSSCKVVFISPSIGRNNLAAHIEILRGRESPKPSLPELNRLILLGQYGSDRKSGIEVQEYSAFTASGLSVFLNSVERKVRPDDVLNLQFTSGTTGSSKAAMLTHVNLINNARFVGQAMQLNTEDVICSPPPLFHCFGLVMGFLASFCHGSTIVLPAEYFDAAKVAAALIRYDATVFLGVPTMYLGVLDTLAKTKQKPRRLRKGIASGSGVSPGLMKRIREETGADQILIAYGMTETSPVTFITSMDDPASKRATTVGRVLPHTAAKVIDKEGCILPRGARGELCTSGFALQKGYWRNEAKTKEAMRKDEHGRLWMHTGDEALIDADGYAQITGRIKDLIIRGGENIFPLEIEEQLMTHPSITDSSVVGIKDEKYGEVVSCFLKLSDGASKPSDNEVRQHVQAHLGTHKVPQHIFWLGDPGIGHDFPKTGSGKHQKHIMREIGARLVSGKSVPKAKL</sequence>
<dbReference type="InterPro" id="IPR000873">
    <property type="entry name" value="AMP-dep_synth/lig_dom"/>
</dbReference>
<dbReference type="PANTHER" id="PTHR43201">
    <property type="entry name" value="ACYL-COA SYNTHETASE"/>
    <property type="match status" value="1"/>
</dbReference>
<comment type="caution">
    <text evidence="3">The sequence shown here is derived from an EMBL/GenBank/DDBJ whole genome shotgun (WGS) entry which is preliminary data.</text>
</comment>
<dbReference type="InterPro" id="IPR045851">
    <property type="entry name" value="AMP-bd_C_sf"/>
</dbReference>
<evidence type="ECO:0000259" key="2">
    <source>
        <dbReference type="Pfam" id="PF13193"/>
    </source>
</evidence>
<protein>
    <submittedName>
        <fullName evidence="3">Acetyl-CoA synthetase-like protein</fullName>
    </submittedName>
</protein>
<feature type="domain" description="AMP-dependent synthetase/ligase" evidence="1">
    <location>
        <begin position="34"/>
        <end position="418"/>
    </location>
</feature>
<name>A0ABR4JUN5_9EURO</name>
<keyword evidence="4" id="KW-1185">Reference proteome</keyword>
<dbReference type="EMBL" id="JBFXLR010000050">
    <property type="protein sequence ID" value="KAL2842668.1"/>
    <property type="molecule type" value="Genomic_DNA"/>
</dbReference>
<evidence type="ECO:0000313" key="4">
    <source>
        <dbReference type="Proteomes" id="UP001610444"/>
    </source>
</evidence>
<evidence type="ECO:0000259" key="1">
    <source>
        <dbReference type="Pfam" id="PF00501"/>
    </source>
</evidence>
<gene>
    <name evidence="3" type="ORF">BJX68DRAFT_270599</name>
</gene>
<accession>A0ABR4JUN5</accession>
<dbReference type="Proteomes" id="UP001610444">
    <property type="component" value="Unassembled WGS sequence"/>
</dbReference>
<organism evidence="3 4">
    <name type="scientific">Aspergillus pseudodeflectus</name>
    <dbReference type="NCBI Taxonomy" id="176178"/>
    <lineage>
        <taxon>Eukaryota</taxon>
        <taxon>Fungi</taxon>
        <taxon>Dikarya</taxon>
        <taxon>Ascomycota</taxon>
        <taxon>Pezizomycotina</taxon>
        <taxon>Eurotiomycetes</taxon>
        <taxon>Eurotiomycetidae</taxon>
        <taxon>Eurotiales</taxon>
        <taxon>Aspergillaceae</taxon>
        <taxon>Aspergillus</taxon>
        <taxon>Aspergillus subgen. Nidulantes</taxon>
    </lineage>
</organism>
<dbReference type="RefSeq" id="XP_070895234.1">
    <property type="nucleotide sequence ID" value="XM_071046705.1"/>
</dbReference>
<dbReference type="PANTHER" id="PTHR43201:SF6">
    <property type="entry name" value="ACYL COA SYNTHETASE (EUROFUNG)"/>
    <property type="match status" value="1"/>
</dbReference>
<dbReference type="Pfam" id="PF00501">
    <property type="entry name" value="AMP-binding"/>
    <property type="match status" value="1"/>
</dbReference>
<dbReference type="GeneID" id="98161869"/>
<dbReference type="Gene3D" id="3.30.300.30">
    <property type="match status" value="1"/>
</dbReference>
<dbReference type="SUPFAM" id="SSF56801">
    <property type="entry name" value="Acetyl-CoA synthetase-like"/>
    <property type="match status" value="1"/>
</dbReference>
<dbReference type="PROSITE" id="PS00455">
    <property type="entry name" value="AMP_BINDING"/>
    <property type="match status" value="1"/>
</dbReference>
<dbReference type="InterPro" id="IPR020845">
    <property type="entry name" value="AMP-binding_CS"/>
</dbReference>
<dbReference type="InterPro" id="IPR025110">
    <property type="entry name" value="AMP-bd_C"/>
</dbReference>
<evidence type="ECO:0000313" key="3">
    <source>
        <dbReference type="EMBL" id="KAL2842668.1"/>
    </source>
</evidence>
<dbReference type="Pfam" id="PF13193">
    <property type="entry name" value="AMP-binding_C"/>
    <property type="match status" value="1"/>
</dbReference>